<name>A0ABW1A6V9_9ACTN</name>
<protein>
    <submittedName>
        <fullName evidence="2">DUF3291 domain-containing protein</fullName>
    </submittedName>
</protein>
<evidence type="ECO:0000313" key="2">
    <source>
        <dbReference type="EMBL" id="MFC5751189.1"/>
    </source>
</evidence>
<sequence>MPTLPWSEPRTPPPETATLVMASRLEVRSLRHVPGFLAASLVLWRQARGAPGAVGVGLRAWPLRRTFWTVSAWEDEAAIRAYAGTEPHRSTMRRKRAVMRESDFVFWNVPAGDLPVSWEEVERRIAAHREQGGTSARSDAAA</sequence>
<reference evidence="3" key="1">
    <citation type="journal article" date="2019" name="Int. J. Syst. Evol. Microbiol.">
        <title>The Global Catalogue of Microorganisms (GCM) 10K type strain sequencing project: providing services to taxonomists for standard genome sequencing and annotation.</title>
        <authorList>
            <consortium name="The Broad Institute Genomics Platform"/>
            <consortium name="The Broad Institute Genome Sequencing Center for Infectious Disease"/>
            <person name="Wu L."/>
            <person name="Ma J."/>
        </authorList>
    </citation>
    <scope>NUCLEOTIDE SEQUENCE [LARGE SCALE GENOMIC DNA]</scope>
    <source>
        <strain evidence="3">KCTC 42087</strain>
    </source>
</reference>
<evidence type="ECO:0000259" key="1">
    <source>
        <dbReference type="Pfam" id="PF11695"/>
    </source>
</evidence>
<proteinExistence type="predicted"/>
<dbReference type="EMBL" id="JBHSON010000065">
    <property type="protein sequence ID" value="MFC5751189.1"/>
    <property type="molecule type" value="Genomic_DNA"/>
</dbReference>
<dbReference type="Proteomes" id="UP001596074">
    <property type="component" value="Unassembled WGS sequence"/>
</dbReference>
<organism evidence="2 3">
    <name type="scientific">Actinomadura rugatobispora</name>
    <dbReference type="NCBI Taxonomy" id="1994"/>
    <lineage>
        <taxon>Bacteria</taxon>
        <taxon>Bacillati</taxon>
        <taxon>Actinomycetota</taxon>
        <taxon>Actinomycetes</taxon>
        <taxon>Streptosporangiales</taxon>
        <taxon>Thermomonosporaceae</taxon>
        <taxon>Actinomadura</taxon>
    </lineage>
</organism>
<gene>
    <name evidence="2" type="ORF">ACFPZN_36710</name>
</gene>
<feature type="domain" description="DUF3291" evidence="1">
    <location>
        <begin position="44"/>
        <end position="135"/>
    </location>
</feature>
<dbReference type="InterPro" id="IPR021708">
    <property type="entry name" value="DUF3291"/>
</dbReference>
<dbReference type="InterPro" id="IPR011008">
    <property type="entry name" value="Dimeric_a/b-barrel"/>
</dbReference>
<keyword evidence="3" id="KW-1185">Reference proteome</keyword>
<evidence type="ECO:0000313" key="3">
    <source>
        <dbReference type="Proteomes" id="UP001596074"/>
    </source>
</evidence>
<dbReference type="RefSeq" id="WP_378287073.1">
    <property type="nucleotide sequence ID" value="NZ_JBHSON010000065.1"/>
</dbReference>
<accession>A0ABW1A6V9</accession>
<comment type="caution">
    <text evidence="2">The sequence shown here is derived from an EMBL/GenBank/DDBJ whole genome shotgun (WGS) entry which is preliminary data.</text>
</comment>
<dbReference type="SUPFAM" id="SSF54909">
    <property type="entry name" value="Dimeric alpha+beta barrel"/>
    <property type="match status" value="1"/>
</dbReference>
<dbReference type="Pfam" id="PF11695">
    <property type="entry name" value="DUF3291"/>
    <property type="match status" value="1"/>
</dbReference>